<dbReference type="STRING" id="4615.A0A199URY5"/>
<sequence>MDSEFGARAKAELPCAACRTLHRKCSPDCLLAPYFPADEPEKFASVHKVFGASNVIKMLQVVEETRREDAVQSMVYEANARLRDPVYGCTNAISYLQKCLKDLQKQLEATREQILESRKQNDQLLEVLRDEPCHYSSIYFLAENNYVCGTNNFLSDDVDQFGFCTDRCQMIL</sequence>
<dbReference type="Gramene" id="Aco020102.1.mrna1">
    <property type="protein sequence ID" value="Aco020102.1.mrna1"/>
    <property type="gene ID" value="Aco020102.1.path1"/>
</dbReference>
<keyword evidence="2" id="KW-0175">Coiled coil</keyword>
<evidence type="ECO:0000313" key="5">
    <source>
        <dbReference type="Proteomes" id="UP000092600"/>
    </source>
</evidence>
<protein>
    <submittedName>
        <fullName evidence="4 7">LOB domain-containing protein 12</fullName>
    </submittedName>
</protein>
<dbReference type="InterPro" id="IPR004883">
    <property type="entry name" value="LOB"/>
</dbReference>
<dbReference type="Pfam" id="PF03195">
    <property type="entry name" value="LOB"/>
    <property type="match status" value="1"/>
</dbReference>
<evidence type="ECO:0000259" key="3">
    <source>
        <dbReference type="PROSITE" id="PS50891"/>
    </source>
</evidence>
<dbReference type="GeneID" id="109716572"/>
<proteinExistence type="inferred from homology"/>
<dbReference type="Proteomes" id="UP000092600">
    <property type="component" value="Unassembled WGS sequence"/>
</dbReference>
<keyword evidence="6" id="KW-1185">Reference proteome</keyword>
<feature type="domain" description="LOB" evidence="3">
    <location>
        <begin position="13"/>
        <end position="114"/>
    </location>
</feature>
<evidence type="ECO:0000313" key="6">
    <source>
        <dbReference type="Proteomes" id="UP000515123"/>
    </source>
</evidence>
<gene>
    <name evidence="7" type="primary">LOC109716572</name>
    <name evidence="4" type="ORF">ACMD2_21897</name>
</gene>
<accession>A0A199URY5</accession>
<evidence type="ECO:0000313" key="4">
    <source>
        <dbReference type="EMBL" id="OAY67563.1"/>
    </source>
</evidence>
<dbReference type="PANTHER" id="PTHR31301">
    <property type="entry name" value="LOB DOMAIN-CONTAINING PROTEIN 4-RELATED"/>
    <property type="match status" value="1"/>
</dbReference>
<dbReference type="RefSeq" id="XP_020097687.1">
    <property type="nucleotide sequence ID" value="XM_020242098.1"/>
</dbReference>
<evidence type="ECO:0000313" key="7">
    <source>
        <dbReference type="RefSeq" id="XP_020097687.1"/>
    </source>
</evidence>
<reference evidence="7" key="2">
    <citation type="submission" date="2025-04" db="UniProtKB">
        <authorList>
            <consortium name="RefSeq"/>
        </authorList>
    </citation>
    <scope>IDENTIFICATION</scope>
    <source>
        <tissue evidence="7">Leaf</tissue>
    </source>
</reference>
<reference evidence="4 5" key="1">
    <citation type="journal article" date="2016" name="DNA Res.">
        <title>The draft genome of MD-2 pineapple using hybrid error correction of long reads.</title>
        <authorList>
            <person name="Redwan R.M."/>
            <person name="Saidin A."/>
            <person name="Kumar S.V."/>
        </authorList>
    </citation>
    <scope>NUCLEOTIDE SEQUENCE [LARGE SCALE GENOMIC DNA]</scope>
    <source>
        <strain evidence="5">cv. MD2</strain>
        <tissue evidence="4">Leaf</tissue>
    </source>
</reference>
<feature type="coiled-coil region" evidence="2">
    <location>
        <begin position="93"/>
        <end position="127"/>
    </location>
</feature>
<evidence type="ECO:0000256" key="2">
    <source>
        <dbReference type="SAM" id="Coils"/>
    </source>
</evidence>
<dbReference type="AlphaFoldDB" id="A0A199URY5"/>
<name>A0A199URY5_ANACO</name>
<organism evidence="4 5">
    <name type="scientific">Ananas comosus</name>
    <name type="common">Pineapple</name>
    <name type="synonym">Ananas ananas</name>
    <dbReference type="NCBI Taxonomy" id="4615"/>
    <lineage>
        <taxon>Eukaryota</taxon>
        <taxon>Viridiplantae</taxon>
        <taxon>Streptophyta</taxon>
        <taxon>Embryophyta</taxon>
        <taxon>Tracheophyta</taxon>
        <taxon>Spermatophyta</taxon>
        <taxon>Magnoliopsida</taxon>
        <taxon>Liliopsida</taxon>
        <taxon>Poales</taxon>
        <taxon>Bromeliaceae</taxon>
        <taxon>Bromelioideae</taxon>
        <taxon>Ananas</taxon>
    </lineage>
</organism>
<dbReference type="PROSITE" id="PS50891">
    <property type="entry name" value="LOB"/>
    <property type="match status" value="1"/>
</dbReference>
<dbReference type="PANTHER" id="PTHR31301:SF77">
    <property type="entry name" value="LOB DOMAIN-CONTAINING PROTEIN 1-LIKE"/>
    <property type="match status" value="1"/>
</dbReference>
<evidence type="ECO:0000256" key="1">
    <source>
        <dbReference type="ARBA" id="ARBA00005474"/>
    </source>
</evidence>
<dbReference type="OrthoDB" id="1137559at2759"/>
<dbReference type="EMBL" id="LSRQ01005465">
    <property type="protein sequence ID" value="OAY67563.1"/>
    <property type="molecule type" value="Genomic_DNA"/>
</dbReference>
<dbReference type="Proteomes" id="UP000515123">
    <property type="component" value="Linkage group 10"/>
</dbReference>
<comment type="similarity">
    <text evidence="1">Belongs to the LOB domain-containing protein family.</text>
</comment>